<evidence type="ECO:0000259" key="1">
    <source>
        <dbReference type="Pfam" id="PF21806"/>
    </source>
</evidence>
<dbReference type="AlphaFoldDB" id="A0A3M2MD86"/>
<dbReference type="Pfam" id="PF21806">
    <property type="entry name" value="DUF6879"/>
    <property type="match status" value="1"/>
</dbReference>
<proteinExistence type="predicted"/>
<evidence type="ECO:0000313" key="2">
    <source>
        <dbReference type="EMBL" id="RMI46605.1"/>
    </source>
</evidence>
<dbReference type="InterPro" id="IPR049244">
    <property type="entry name" value="DUF6879"/>
</dbReference>
<organism evidence="2 3">
    <name type="scientific">Actinomadura harenae</name>
    <dbReference type="NCBI Taxonomy" id="2483351"/>
    <lineage>
        <taxon>Bacteria</taxon>
        <taxon>Bacillati</taxon>
        <taxon>Actinomycetota</taxon>
        <taxon>Actinomycetes</taxon>
        <taxon>Streptosporangiales</taxon>
        <taxon>Thermomonosporaceae</taxon>
        <taxon>Actinomadura</taxon>
    </lineage>
</organism>
<feature type="domain" description="DUF6879" evidence="1">
    <location>
        <begin position="6"/>
        <end position="169"/>
    </location>
</feature>
<dbReference type="EMBL" id="RFFG01000008">
    <property type="protein sequence ID" value="RMI46605.1"/>
    <property type="molecule type" value="Genomic_DNA"/>
</dbReference>
<dbReference type="RefSeq" id="WP_122193412.1">
    <property type="nucleotide sequence ID" value="NZ_JBHSKC010000020.1"/>
</dbReference>
<evidence type="ECO:0000313" key="3">
    <source>
        <dbReference type="Proteomes" id="UP000282674"/>
    </source>
</evidence>
<dbReference type="Proteomes" id="UP000282674">
    <property type="component" value="Unassembled WGS sequence"/>
</dbReference>
<dbReference type="OrthoDB" id="3821358at2"/>
<comment type="caution">
    <text evidence="2">The sequence shown here is derived from an EMBL/GenBank/DDBJ whole genome shotgun (WGS) entry which is preliminary data.</text>
</comment>
<accession>A0A3M2MD86</accession>
<sequence length="170" mass="19909">MLLAGDDWRNFFNSYRHDAFRLETLPAYGVPEEDEEFRVWRETGRLDIPADDPWLVRVRHYRETGRDIGRVHVLTRPLTEYLRFEFAFYPHSSEAGEEIRILDVTDRPNPLARAQDFWLFDDTHIVLMHYANDGTQIGRELLGDADPSPYIEWKCLALAHSVPFPEYAAG</sequence>
<name>A0A3M2MD86_9ACTN</name>
<keyword evidence="3" id="KW-1185">Reference proteome</keyword>
<gene>
    <name evidence="2" type="ORF">EBO15_06680</name>
</gene>
<protein>
    <recommendedName>
        <fullName evidence="1">DUF6879 domain-containing protein</fullName>
    </recommendedName>
</protein>
<reference evidence="2 3" key="1">
    <citation type="submission" date="2018-10" db="EMBL/GenBank/DDBJ databases">
        <title>Isolation from soil.</title>
        <authorList>
            <person name="Hu J."/>
        </authorList>
    </citation>
    <scope>NUCLEOTIDE SEQUENCE [LARGE SCALE GENOMIC DNA]</scope>
    <source>
        <strain evidence="2 3">NEAU-Ht49</strain>
    </source>
</reference>